<evidence type="ECO:0000313" key="1">
    <source>
        <dbReference type="EMBL" id="SJM92751.1"/>
    </source>
</evidence>
<sequence length="25" mass="2926">MVLPYSDKKQAPERGLLTLYFTQKV</sequence>
<dbReference type="Proteomes" id="UP000195442">
    <property type="component" value="Unassembled WGS sequence"/>
</dbReference>
<gene>
    <name evidence="1" type="ORF">CRENPOLYSF2_2900002</name>
</gene>
<proteinExistence type="predicted"/>
<protein>
    <submittedName>
        <fullName evidence="1">Uncharacterized protein</fullName>
    </submittedName>
</protein>
<reference evidence="2" key="1">
    <citation type="submission" date="2017-02" db="EMBL/GenBank/DDBJ databases">
        <authorList>
            <person name="Daims H."/>
        </authorList>
    </citation>
    <scope>NUCLEOTIDE SEQUENCE [LARGE SCALE GENOMIC DNA]</scope>
</reference>
<evidence type="ECO:0000313" key="2">
    <source>
        <dbReference type="Proteomes" id="UP000195442"/>
    </source>
</evidence>
<name>A0A1R4H9Q5_9GAMM</name>
<organism evidence="1 2">
    <name type="scientific">Crenothrix polyspora</name>
    <dbReference type="NCBI Taxonomy" id="360316"/>
    <lineage>
        <taxon>Bacteria</taxon>
        <taxon>Pseudomonadati</taxon>
        <taxon>Pseudomonadota</taxon>
        <taxon>Gammaproteobacteria</taxon>
        <taxon>Methylococcales</taxon>
        <taxon>Crenotrichaceae</taxon>
        <taxon>Crenothrix</taxon>
    </lineage>
</organism>
<dbReference type="AlphaFoldDB" id="A0A1R4H9Q5"/>
<accession>A0A1R4H9Q5</accession>
<dbReference type="EMBL" id="FUKJ01000213">
    <property type="protein sequence ID" value="SJM92751.1"/>
    <property type="molecule type" value="Genomic_DNA"/>
</dbReference>
<keyword evidence="2" id="KW-1185">Reference proteome</keyword>